<dbReference type="NCBIfam" id="TIGR03696">
    <property type="entry name" value="Rhs_assc_core"/>
    <property type="match status" value="1"/>
</dbReference>
<dbReference type="CDD" id="cd20702">
    <property type="entry name" value="PoNe"/>
    <property type="match status" value="1"/>
</dbReference>
<evidence type="ECO:0000313" key="4">
    <source>
        <dbReference type="EMBL" id="SUB94547.1"/>
    </source>
</evidence>
<dbReference type="Proteomes" id="UP000255469">
    <property type="component" value="Unassembled WGS sequence"/>
</dbReference>
<feature type="domain" description="Teneurin-like YD-shell" evidence="3">
    <location>
        <begin position="947"/>
        <end position="1260"/>
    </location>
</feature>
<dbReference type="CDD" id="cd14740">
    <property type="entry name" value="PAAR_4"/>
    <property type="match status" value="1"/>
</dbReference>
<name>A0A379EDR4_9BACT</name>
<protein>
    <submittedName>
        <fullName evidence="4">Cell wall-associated polypeptide CWBP200</fullName>
    </submittedName>
</protein>
<dbReference type="PANTHER" id="PTHR32305">
    <property type="match status" value="1"/>
</dbReference>
<dbReference type="SUPFAM" id="SSF69304">
    <property type="entry name" value="Tricorn protease N-terminal domain"/>
    <property type="match status" value="1"/>
</dbReference>
<dbReference type="InterPro" id="IPR006530">
    <property type="entry name" value="YD"/>
</dbReference>
<dbReference type="RefSeq" id="WP_025067466.1">
    <property type="nucleotide sequence ID" value="NZ_UGTM01000002.1"/>
</dbReference>
<reference evidence="4 5" key="1">
    <citation type="submission" date="2018-06" db="EMBL/GenBank/DDBJ databases">
        <authorList>
            <consortium name="Pathogen Informatics"/>
            <person name="Doyle S."/>
        </authorList>
    </citation>
    <scope>NUCLEOTIDE SEQUENCE [LARGE SCALE GENOMIC DNA]</scope>
    <source>
        <strain evidence="4 5">NCTC13067</strain>
    </source>
</reference>
<evidence type="ECO:0000259" key="3">
    <source>
        <dbReference type="Pfam" id="PF25023"/>
    </source>
</evidence>
<keyword evidence="1" id="KW-0677">Repeat</keyword>
<gene>
    <name evidence="4" type="primary">wapA_4</name>
    <name evidence="4" type="ORF">NCTC13067_02420</name>
</gene>
<proteinExistence type="predicted"/>
<dbReference type="Gene3D" id="2.180.10.10">
    <property type="entry name" value="RHS repeat-associated core"/>
    <property type="match status" value="2"/>
</dbReference>
<evidence type="ECO:0000259" key="2">
    <source>
        <dbReference type="Pfam" id="PF20148"/>
    </source>
</evidence>
<accession>A0A379EDR4</accession>
<dbReference type="InterPro" id="IPR050708">
    <property type="entry name" value="T6SS_VgrG/RHS"/>
</dbReference>
<dbReference type="Pfam" id="PF25023">
    <property type="entry name" value="TEN_YD-shell"/>
    <property type="match status" value="2"/>
</dbReference>
<dbReference type="InterPro" id="IPR056823">
    <property type="entry name" value="TEN-like_YD-shell"/>
</dbReference>
<feature type="domain" description="DUF6531" evidence="2">
    <location>
        <begin position="270"/>
        <end position="341"/>
    </location>
</feature>
<dbReference type="Pfam" id="PF05593">
    <property type="entry name" value="RHS_repeat"/>
    <property type="match status" value="1"/>
</dbReference>
<dbReference type="Pfam" id="PF20148">
    <property type="entry name" value="DUF6531"/>
    <property type="match status" value="1"/>
</dbReference>
<dbReference type="PANTHER" id="PTHR32305:SF15">
    <property type="entry name" value="PROTEIN RHSA-RELATED"/>
    <property type="match status" value="1"/>
</dbReference>
<dbReference type="InterPro" id="IPR045351">
    <property type="entry name" value="DUF6531"/>
</dbReference>
<evidence type="ECO:0000313" key="5">
    <source>
        <dbReference type="Proteomes" id="UP000255469"/>
    </source>
</evidence>
<organism evidence="4 5">
    <name type="scientific">Prevotella denticola</name>
    <dbReference type="NCBI Taxonomy" id="28129"/>
    <lineage>
        <taxon>Bacteria</taxon>
        <taxon>Pseudomonadati</taxon>
        <taxon>Bacteroidota</taxon>
        <taxon>Bacteroidia</taxon>
        <taxon>Bacteroidales</taxon>
        <taxon>Prevotellaceae</taxon>
        <taxon>Prevotella</taxon>
    </lineage>
</organism>
<evidence type="ECO:0000256" key="1">
    <source>
        <dbReference type="ARBA" id="ARBA00022737"/>
    </source>
</evidence>
<dbReference type="NCBIfam" id="TIGR01643">
    <property type="entry name" value="YD_repeat_2x"/>
    <property type="match status" value="5"/>
</dbReference>
<dbReference type="InterPro" id="IPR031325">
    <property type="entry name" value="RHS_repeat"/>
</dbReference>
<sequence length="1431" mass="160995">MAIEGNPLILAERAFGKLFKKSKDKLDELQKDLASVVPSMPGMPVGTYFDIGLGVDIHATTWPSSPCMPVPACAMVFDIMSAIMSQVAPALPSPDGGLGAMAVKLLKGMAPSVKVHGRWVAQAGVSMVQLPAMVLHVFPVTAPFADAEMWMGSSTVLADGGPCSTQFHPALSCNTYGFPDERPTHPGKFNRPLKSRVLPTQLLTVITSAGKPVLVGGPPTIDLFQLFMKVGLTALAKTKAYRKASKALDDALAQTPLGKLKKKANCWLFGEPVDAATGRVFHTNVDFELPGPIPIVWERTYYSDADVDGPLGYNWHHSYGMGVREMEGLGMAFRHKDGRETACPFLGIGETFYDRREHLEWMREKAGYAIRDDNAGLTYRFEGTERADGLRMVSEMSAPDGACVRLHYRAGGRLDRITDSRGETLHVQTDNQGRITGVHLTSDGRNTLLVGYSYDEAGNMVSTEDALGTVKHFRYEGHQLVELTNQSGMSFHWEYDGKGESARCVHTWGDGGVMEHRIEYGEGVTRTTNGLGHTTEYFYGEDKLIYKMVDANGGVTRQHYNEFEELDVSVNPEGYSHRTVFNEFGLPALTTDEDGRQTRYTYDARRNLTSVTTPEGRRTAWEYDKCDRVVERTLPGGESYAYTYEGSDLTTITDSEGRTFTLAYNERHELIRLTFPDGLHRDWRYDGRGRMVWARDVLGNVTAYAYDDADNLICIEEADGNVHNLVYDASGNLIKASDMLHDVEFDYGPLGTLTGRRQFGRHVRFGYDSELQLREIVNEGGERYAFGLDGLGQVVEETGFDGLKRKYLRDGAGRVIRVVRPNGRQTDYELDGAGNVLEERHHDGRISRFAYDDDGLLLRAENGETKVAFKRDAAGRVIKETQGEHSIVRTFGPTGKHVHTESSLGASVDYGHDEQGRLQEMSSGEWTAKWLRDSVGLEAERHLTGGVHVTTRRDRFGRETFKSVGARNVEQFRRRYTWDMGNRLLVARDEITGRVARYDYDEFDNLILAEYERGGEVERLYRVPDRMGNLFESREKDDRKYDAGGRLAEDREFFYHYDCEGNLVFKEFKEMALRGGIVAPINKEQLETELSIRFRAFGTGWRYDWQSDGMLARVVRPDGKEVSFAYDALGRRIRKTYAGTTTHFVWDGNVPLHEWTEEAEESMVTWLFEQDTFVPAAKLVANGDCFSIISGYLGTPMQAYDKKGNKVWEQELDIYGRQRKRPSAFIPFKYQGQYEDAETGLYYNRFRYYDPNAGSYISQDPIGLKGGNPTLYGYVGNTNNWYDIWGLRPFGHAVGDIGEKAVINDLKKNGYEIIDVKYGSNNGIDVLAKNPNTGKYDAFEVKSSTVGNFNLSEAQMNPSDFVKTRLNEAELRGKINEDTRAEIMSKLGERKIAYVDIKRGKKGKLYADSISYENWDTETKRIEKLKKGGHH</sequence>
<feature type="domain" description="Teneurin-like YD-shell" evidence="3">
    <location>
        <begin position="588"/>
        <end position="691"/>
    </location>
</feature>
<dbReference type="EMBL" id="UGTM01000002">
    <property type="protein sequence ID" value="SUB94547.1"/>
    <property type="molecule type" value="Genomic_DNA"/>
</dbReference>
<dbReference type="InterPro" id="IPR022385">
    <property type="entry name" value="Rhs_assc_core"/>
</dbReference>